<gene>
    <name evidence="2" type="ORF">HT102_15490</name>
</gene>
<keyword evidence="1" id="KW-0472">Membrane</keyword>
<keyword evidence="3" id="KW-1185">Reference proteome</keyword>
<keyword evidence="1" id="KW-0812">Transmembrane</keyword>
<evidence type="ECO:0000313" key="2">
    <source>
        <dbReference type="EMBL" id="MBD8507892.1"/>
    </source>
</evidence>
<name>A0A927PNB2_9ACTN</name>
<keyword evidence="1" id="KW-1133">Transmembrane helix</keyword>
<feature type="transmembrane region" description="Helical" evidence="1">
    <location>
        <begin position="145"/>
        <end position="163"/>
    </location>
</feature>
<feature type="transmembrane region" description="Helical" evidence="1">
    <location>
        <begin position="47"/>
        <end position="64"/>
    </location>
</feature>
<evidence type="ECO:0000313" key="3">
    <source>
        <dbReference type="Proteomes" id="UP000642993"/>
    </source>
</evidence>
<evidence type="ECO:0000256" key="1">
    <source>
        <dbReference type="SAM" id="Phobius"/>
    </source>
</evidence>
<sequence length="184" mass="19860">MPYDLGPGDAGPDDPGPDDIEAFRRDLADIEHRVQREFGTGGRTGRILLAVTALVVAMLMPLTSSARAWTILSGSLGDDELGSIFLRVFIVLAVAGGIAGSLLALVTRRWALAWATMFSQGLGVLFGMFALWAEATAHPHARTPAIALYAAFALTVVLAYQWIRVVTNKENILPPVTRYPEQDL</sequence>
<reference evidence="2" key="1">
    <citation type="submission" date="2020-09" db="EMBL/GenBank/DDBJ databases">
        <title>Hoyosella lacisalsi sp. nov., a halotolerant actinobacterium isolated from soil of Lake Gudzhirganskoe.</title>
        <authorList>
            <person name="Yang Q."/>
            <person name="Guo P.Y."/>
            <person name="Liu S.W."/>
            <person name="Li F.N."/>
            <person name="Sun C.H."/>
        </authorList>
    </citation>
    <scope>NUCLEOTIDE SEQUENCE</scope>
    <source>
        <strain evidence="2">G463</strain>
    </source>
</reference>
<proteinExistence type="predicted"/>
<accession>A0A927PNB2</accession>
<organism evidence="2 3">
    <name type="scientific">Lolliginicoccus lacisalsi</name>
    <dbReference type="NCBI Taxonomy" id="2742202"/>
    <lineage>
        <taxon>Bacteria</taxon>
        <taxon>Bacillati</taxon>
        <taxon>Actinomycetota</taxon>
        <taxon>Actinomycetes</taxon>
        <taxon>Mycobacteriales</taxon>
        <taxon>Hoyosellaceae</taxon>
        <taxon>Lolliginicoccus</taxon>
    </lineage>
</organism>
<dbReference type="EMBL" id="JACYWE010000013">
    <property type="protein sequence ID" value="MBD8507892.1"/>
    <property type="molecule type" value="Genomic_DNA"/>
</dbReference>
<protein>
    <submittedName>
        <fullName evidence="2">Uncharacterized protein</fullName>
    </submittedName>
</protein>
<feature type="transmembrane region" description="Helical" evidence="1">
    <location>
        <begin position="84"/>
        <end position="105"/>
    </location>
</feature>
<dbReference type="AlphaFoldDB" id="A0A927PNB2"/>
<dbReference type="Proteomes" id="UP000642993">
    <property type="component" value="Unassembled WGS sequence"/>
</dbReference>
<comment type="caution">
    <text evidence="2">The sequence shown here is derived from an EMBL/GenBank/DDBJ whole genome shotgun (WGS) entry which is preliminary data.</text>
</comment>
<feature type="transmembrane region" description="Helical" evidence="1">
    <location>
        <begin position="112"/>
        <end position="133"/>
    </location>
</feature>
<dbReference type="RefSeq" id="WP_192040358.1">
    <property type="nucleotide sequence ID" value="NZ_JACYWE010000013.1"/>
</dbReference>